<keyword evidence="3" id="KW-1185">Reference proteome</keyword>
<feature type="region of interest" description="Disordered" evidence="1">
    <location>
        <begin position="26"/>
        <end position="95"/>
    </location>
</feature>
<dbReference type="EMBL" id="JALJOT010000002">
    <property type="protein sequence ID" value="KAK9917386.1"/>
    <property type="molecule type" value="Genomic_DNA"/>
</dbReference>
<proteinExistence type="predicted"/>
<dbReference type="Proteomes" id="UP001491310">
    <property type="component" value="Unassembled WGS sequence"/>
</dbReference>
<gene>
    <name evidence="2" type="ORF">WJX75_003823</name>
</gene>
<name>A0ABR2Z0J2_9CHLO</name>
<evidence type="ECO:0000313" key="2">
    <source>
        <dbReference type="EMBL" id="KAK9917386.1"/>
    </source>
</evidence>
<reference evidence="2 3" key="1">
    <citation type="journal article" date="2024" name="Nat. Commun.">
        <title>Phylogenomics reveals the evolutionary origins of lichenization in chlorophyte algae.</title>
        <authorList>
            <person name="Puginier C."/>
            <person name="Libourel C."/>
            <person name="Otte J."/>
            <person name="Skaloud P."/>
            <person name="Haon M."/>
            <person name="Grisel S."/>
            <person name="Petersen M."/>
            <person name="Berrin J.G."/>
            <person name="Delaux P.M."/>
            <person name="Dal Grande F."/>
            <person name="Keller J."/>
        </authorList>
    </citation>
    <scope>NUCLEOTIDE SEQUENCE [LARGE SCALE GENOMIC DNA]</scope>
    <source>
        <strain evidence="2 3">SAG 216-7</strain>
    </source>
</reference>
<organism evidence="2 3">
    <name type="scientific">Coccomyxa subellipsoidea</name>
    <dbReference type="NCBI Taxonomy" id="248742"/>
    <lineage>
        <taxon>Eukaryota</taxon>
        <taxon>Viridiplantae</taxon>
        <taxon>Chlorophyta</taxon>
        <taxon>core chlorophytes</taxon>
        <taxon>Trebouxiophyceae</taxon>
        <taxon>Trebouxiophyceae incertae sedis</taxon>
        <taxon>Coccomyxaceae</taxon>
        <taxon>Coccomyxa</taxon>
    </lineage>
</organism>
<comment type="caution">
    <text evidence="2">The sequence shown here is derived from an EMBL/GenBank/DDBJ whole genome shotgun (WGS) entry which is preliminary data.</text>
</comment>
<feature type="compositionally biased region" description="Basic and acidic residues" evidence="1">
    <location>
        <begin position="30"/>
        <end position="47"/>
    </location>
</feature>
<protein>
    <submittedName>
        <fullName evidence="2">Uncharacterized protein</fullName>
    </submittedName>
</protein>
<feature type="compositionally biased region" description="Polar residues" evidence="1">
    <location>
        <begin position="60"/>
        <end position="74"/>
    </location>
</feature>
<feature type="region of interest" description="Disordered" evidence="1">
    <location>
        <begin position="111"/>
        <end position="131"/>
    </location>
</feature>
<evidence type="ECO:0000256" key="1">
    <source>
        <dbReference type="SAM" id="MobiDB-lite"/>
    </source>
</evidence>
<accession>A0ABR2Z0J2</accession>
<evidence type="ECO:0000313" key="3">
    <source>
        <dbReference type="Proteomes" id="UP001491310"/>
    </source>
</evidence>
<sequence length="131" mass="14214">MDISIHLRSLLGPECFYSTLLKGATGKTPSAEHIEELPARRDTDKATRTVSGEIMDQYMEASQSQLGSVHSDSWASPEGGEGRQTGGKAGQRLDDVVMVKVGRRVQSVYDDDNQEDRLTEATAARSISKGS</sequence>